<proteinExistence type="inferred from homology"/>
<dbReference type="GO" id="GO:0004325">
    <property type="term" value="F:ferrochelatase activity"/>
    <property type="evidence" value="ECO:0007669"/>
    <property type="project" value="UniProtKB-UniRule"/>
</dbReference>
<comment type="similarity">
    <text evidence="1 9 10">Belongs to the ferrochelatase family.</text>
</comment>
<dbReference type="GO" id="GO:0005737">
    <property type="term" value="C:cytoplasm"/>
    <property type="evidence" value="ECO:0007669"/>
    <property type="project" value="UniProtKB-SubCell"/>
</dbReference>
<keyword evidence="3 9" id="KW-0479">Metal-binding</keyword>
<evidence type="ECO:0000256" key="5">
    <source>
        <dbReference type="ARBA" id="ARBA00023133"/>
    </source>
</evidence>
<feature type="binding site" evidence="9">
    <location>
        <position position="331"/>
    </location>
    <ligand>
        <name>Fe(2+)</name>
        <dbReference type="ChEBI" id="CHEBI:29033"/>
    </ligand>
</feature>
<dbReference type="NCBIfam" id="TIGR00109">
    <property type="entry name" value="hemH"/>
    <property type="match status" value="1"/>
</dbReference>
<evidence type="ECO:0000256" key="10">
    <source>
        <dbReference type="RuleBase" id="RU000607"/>
    </source>
</evidence>
<dbReference type="CDD" id="cd00419">
    <property type="entry name" value="Ferrochelatase_C"/>
    <property type="match status" value="1"/>
</dbReference>
<dbReference type="AlphaFoldDB" id="A0A935K7Z7"/>
<evidence type="ECO:0000256" key="9">
    <source>
        <dbReference type="HAMAP-Rule" id="MF_00323"/>
    </source>
</evidence>
<dbReference type="PANTHER" id="PTHR11108">
    <property type="entry name" value="FERROCHELATASE"/>
    <property type="match status" value="1"/>
</dbReference>
<dbReference type="PANTHER" id="PTHR11108:SF1">
    <property type="entry name" value="FERROCHELATASE, MITOCHONDRIAL"/>
    <property type="match status" value="1"/>
</dbReference>
<evidence type="ECO:0000256" key="7">
    <source>
        <dbReference type="ARBA" id="ARBA00023244"/>
    </source>
</evidence>
<dbReference type="SUPFAM" id="SSF53800">
    <property type="entry name" value="Chelatase"/>
    <property type="match status" value="1"/>
</dbReference>
<evidence type="ECO:0000256" key="3">
    <source>
        <dbReference type="ARBA" id="ARBA00022723"/>
    </source>
</evidence>
<dbReference type="PROSITE" id="PS00534">
    <property type="entry name" value="FERROCHELATASE"/>
    <property type="match status" value="1"/>
</dbReference>
<dbReference type="Proteomes" id="UP000739411">
    <property type="component" value="Unassembled WGS sequence"/>
</dbReference>
<comment type="pathway">
    <text evidence="9 10">Porphyrin-containing compound metabolism; protoheme biosynthesis; protoheme from protoporphyrin-IX: step 1/1.</text>
</comment>
<feature type="region of interest" description="Disordered" evidence="11">
    <location>
        <begin position="18"/>
        <end position="50"/>
    </location>
</feature>
<comment type="caution">
    <text evidence="12">The sequence shown here is derived from an EMBL/GenBank/DDBJ whole genome shotgun (WGS) entry which is preliminary data.</text>
</comment>
<dbReference type="Pfam" id="PF00762">
    <property type="entry name" value="Ferrochelatase"/>
    <property type="match status" value="1"/>
</dbReference>
<protein>
    <recommendedName>
        <fullName evidence="9 10">Ferrochelatase</fullName>
        <ecNumber evidence="9 10">4.98.1.1</ecNumber>
    </recommendedName>
    <alternativeName>
        <fullName evidence="9">Heme synthase</fullName>
    </alternativeName>
    <alternativeName>
        <fullName evidence="9">Protoheme ferro-lyase</fullName>
    </alternativeName>
</protein>
<dbReference type="GO" id="GO:0006783">
    <property type="term" value="P:heme biosynthetic process"/>
    <property type="evidence" value="ECO:0007669"/>
    <property type="project" value="UniProtKB-UniRule"/>
</dbReference>
<evidence type="ECO:0000313" key="13">
    <source>
        <dbReference type="Proteomes" id="UP000739411"/>
    </source>
</evidence>
<reference evidence="12 13" key="1">
    <citation type="submission" date="2020-10" db="EMBL/GenBank/DDBJ databases">
        <title>Connecting structure to function with the recovery of over 1000 high-quality activated sludge metagenome-assembled genomes encoding full-length rRNA genes using long-read sequencing.</title>
        <authorList>
            <person name="Singleton C.M."/>
            <person name="Petriglieri F."/>
            <person name="Kristensen J.M."/>
            <person name="Kirkegaard R.H."/>
            <person name="Michaelsen T.Y."/>
            <person name="Andersen M.H."/>
            <person name="Karst S.M."/>
            <person name="Dueholm M.S."/>
            <person name="Nielsen P.H."/>
            <person name="Albertsen M."/>
        </authorList>
    </citation>
    <scope>NUCLEOTIDE SEQUENCE [LARGE SCALE GENOMIC DNA]</scope>
    <source>
        <strain evidence="12">EsbW_18-Q3-R4-48_BATAC.463</strain>
    </source>
</reference>
<dbReference type="EC" id="4.98.1.1" evidence="9 10"/>
<organism evidence="12 13">
    <name type="scientific">Candidatus Dechloromonas phosphorivorans</name>
    <dbReference type="NCBI Taxonomy" id="2899244"/>
    <lineage>
        <taxon>Bacteria</taxon>
        <taxon>Pseudomonadati</taxon>
        <taxon>Pseudomonadota</taxon>
        <taxon>Betaproteobacteria</taxon>
        <taxon>Rhodocyclales</taxon>
        <taxon>Azonexaceae</taxon>
        <taxon>Dechloromonas</taxon>
    </lineage>
</organism>
<dbReference type="InterPro" id="IPR033659">
    <property type="entry name" value="Ferrochelatase_N"/>
</dbReference>
<keyword evidence="6 9" id="KW-0456">Lyase</keyword>
<accession>A0A935K7Z7</accession>
<comment type="catalytic activity">
    <reaction evidence="9 10">
        <text>heme b + 2 H(+) = protoporphyrin IX + Fe(2+)</text>
        <dbReference type="Rhea" id="RHEA:22584"/>
        <dbReference type="ChEBI" id="CHEBI:15378"/>
        <dbReference type="ChEBI" id="CHEBI:29033"/>
        <dbReference type="ChEBI" id="CHEBI:57306"/>
        <dbReference type="ChEBI" id="CHEBI:60344"/>
        <dbReference type="EC" id="4.98.1.1"/>
    </reaction>
</comment>
<evidence type="ECO:0000256" key="8">
    <source>
        <dbReference type="ARBA" id="ARBA00024536"/>
    </source>
</evidence>
<dbReference type="Gene3D" id="3.40.50.1400">
    <property type="match status" value="2"/>
</dbReference>
<keyword evidence="4 9" id="KW-0408">Iron</keyword>
<sequence>MVRSASSARRGWLTSASFLSSTSPPSCFPAPSPNRTPNVQLAPEPPHRHGTRVSTAVVLVNLGTPEAPTAPALKRYLRQFLSDPRVVEIPKPIWWLILNGIILNIRPKKSAAKYASVWMEEGSPLRVHTERQTKMLAGHLGERGHQTTVTMAMRYGSPSIPDVLAKLKAGGATRILIVPMYPQYSSSTTATVVDEVASWLLKTRNQPEIRFIRNFHDDPGYIDALEKSVRKHWRTNGMLGAKDKLVISFHGLPKRSLDLGDPYFCECQKTGRLLAEHLNLSPEQFRICFQSRFGKAEWLQPYTAPMLKQLGKEGTERIDIICPGFAADCLETLEEIAMEGKQDFIAAGGTAYHYIPALNEDEAWIKALTDLVECHLGGWPSKLAEDPHALEATARNAIRLGAHS</sequence>
<dbReference type="EMBL" id="JADJMS010000047">
    <property type="protein sequence ID" value="MBK7417177.1"/>
    <property type="molecule type" value="Genomic_DNA"/>
</dbReference>
<evidence type="ECO:0000256" key="2">
    <source>
        <dbReference type="ARBA" id="ARBA00022490"/>
    </source>
</evidence>
<evidence type="ECO:0000256" key="6">
    <source>
        <dbReference type="ARBA" id="ARBA00023239"/>
    </source>
</evidence>
<gene>
    <name evidence="9" type="primary">hemH</name>
    <name evidence="12" type="ORF">IPJ38_20760</name>
</gene>
<dbReference type="InterPro" id="IPR019772">
    <property type="entry name" value="Ferrochelatase_AS"/>
</dbReference>
<dbReference type="InterPro" id="IPR001015">
    <property type="entry name" value="Ferrochelatase"/>
</dbReference>
<keyword evidence="7 9" id="KW-0627">Porphyrin biosynthesis</keyword>
<dbReference type="InterPro" id="IPR033644">
    <property type="entry name" value="Ferrochelatase_C"/>
</dbReference>
<evidence type="ECO:0000256" key="1">
    <source>
        <dbReference type="ARBA" id="ARBA00007718"/>
    </source>
</evidence>
<dbReference type="GO" id="GO:0046872">
    <property type="term" value="F:metal ion binding"/>
    <property type="evidence" value="ECO:0007669"/>
    <property type="project" value="UniProtKB-KW"/>
</dbReference>
<dbReference type="CDD" id="cd03411">
    <property type="entry name" value="Ferrochelatase_N"/>
    <property type="match status" value="1"/>
</dbReference>
<comment type="catalytic activity">
    <reaction evidence="8">
        <text>Fe-coproporphyrin III + 2 H(+) = coproporphyrin III + Fe(2+)</text>
        <dbReference type="Rhea" id="RHEA:49572"/>
        <dbReference type="ChEBI" id="CHEBI:15378"/>
        <dbReference type="ChEBI" id="CHEBI:29033"/>
        <dbReference type="ChEBI" id="CHEBI:68438"/>
        <dbReference type="ChEBI" id="CHEBI:131725"/>
        <dbReference type="EC" id="4.99.1.9"/>
    </reaction>
    <physiologicalReaction direction="right-to-left" evidence="8">
        <dbReference type="Rhea" id="RHEA:49574"/>
    </physiologicalReaction>
</comment>
<evidence type="ECO:0000256" key="11">
    <source>
        <dbReference type="SAM" id="MobiDB-lite"/>
    </source>
</evidence>
<name>A0A935K7Z7_9RHOO</name>
<keyword evidence="5 9" id="KW-0350">Heme biosynthesis</keyword>
<feature type="binding site" evidence="9">
    <location>
        <position position="250"/>
    </location>
    <ligand>
        <name>Fe(2+)</name>
        <dbReference type="ChEBI" id="CHEBI:29033"/>
    </ligand>
</feature>
<keyword evidence="2 9" id="KW-0963">Cytoplasm</keyword>
<dbReference type="HAMAP" id="MF_00323">
    <property type="entry name" value="Ferrochelatase"/>
    <property type="match status" value="1"/>
</dbReference>
<comment type="function">
    <text evidence="9 10">Catalyzes the ferrous insertion into protoporphyrin IX.</text>
</comment>
<dbReference type="FunFam" id="3.40.50.1400:FF:000002">
    <property type="entry name" value="Ferrochelatase"/>
    <property type="match status" value="1"/>
</dbReference>
<evidence type="ECO:0000313" key="12">
    <source>
        <dbReference type="EMBL" id="MBK7417177.1"/>
    </source>
</evidence>
<evidence type="ECO:0000256" key="4">
    <source>
        <dbReference type="ARBA" id="ARBA00023004"/>
    </source>
</evidence>
<comment type="subcellular location">
    <subcellularLocation>
        <location evidence="9 10">Cytoplasm</location>
    </subcellularLocation>
</comment>